<reference evidence="3" key="1">
    <citation type="journal article" date="2019" name="Int. J. Syst. Evol. Microbiol.">
        <title>The Global Catalogue of Microorganisms (GCM) 10K type strain sequencing project: providing services to taxonomists for standard genome sequencing and annotation.</title>
        <authorList>
            <consortium name="The Broad Institute Genomics Platform"/>
            <consortium name="The Broad Institute Genome Sequencing Center for Infectious Disease"/>
            <person name="Wu L."/>
            <person name="Ma J."/>
        </authorList>
    </citation>
    <scope>NUCLEOTIDE SEQUENCE [LARGE SCALE GENOMIC DNA]</scope>
    <source>
        <strain evidence="3">CGMCC 4.7641</strain>
    </source>
</reference>
<dbReference type="Pfam" id="PF13560">
    <property type="entry name" value="HTH_31"/>
    <property type="match status" value="1"/>
</dbReference>
<dbReference type="InterPro" id="IPR041413">
    <property type="entry name" value="MLTR_LBD"/>
</dbReference>
<sequence length="284" mass="31257">MDLRELGGYLKSRRDRISPADVGLSAGPRRRVAGLRRDEVATLARASVDYYGQLEQGRGAQPSEQMLAALARALRLTSDERDHLYHLAGRPLPPASSGNAHVQPALLNLLEQLSATPAQVMTDLSVPLVQNRLAEALLGAPVPGDGIKASFVYQWFTDPAARERYHPDEHEHQSRVFVADLRAAIAKRGRDALADALVTALRSSSEEFAHHWAQREVAVRRTDRKRLIHPTLGTLELDCMNLLSEDGGQRLLWFTAPPGSDHLELLAAVGTQSFAQSTMDAQRE</sequence>
<dbReference type="PANTHER" id="PTHR35010:SF2">
    <property type="entry name" value="BLL4672 PROTEIN"/>
    <property type="match status" value="1"/>
</dbReference>
<evidence type="ECO:0000313" key="2">
    <source>
        <dbReference type="EMBL" id="MFD2470438.1"/>
    </source>
</evidence>
<name>A0ABW5HB94_9PSEU</name>
<gene>
    <name evidence="2" type="ORF">ACFSVL_23820</name>
</gene>
<keyword evidence="3" id="KW-1185">Reference proteome</keyword>
<dbReference type="PROSITE" id="PS50943">
    <property type="entry name" value="HTH_CROC1"/>
    <property type="match status" value="1"/>
</dbReference>
<dbReference type="InterPro" id="IPR001387">
    <property type="entry name" value="Cro/C1-type_HTH"/>
</dbReference>
<dbReference type="RefSeq" id="WP_378307687.1">
    <property type="nucleotide sequence ID" value="NZ_JBHUKS010000016.1"/>
</dbReference>
<organism evidence="2 3">
    <name type="scientific">Amycolatopsis silviterrae</name>
    <dbReference type="NCBI Taxonomy" id="1656914"/>
    <lineage>
        <taxon>Bacteria</taxon>
        <taxon>Bacillati</taxon>
        <taxon>Actinomycetota</taxon>
        <taxon>Actinomycetes</taxon>
        <taxon>Pseudonocardiales</taxon>
        <taxon>Pseudonocardiaceae</taxon>
        <taxon>Amycolatopsis</taxon>
    </lineage>
</organism>
<comment type="caution">
    <text evidence="2">The sequence shown here is derived from an EMBL/GenBank/DDBJ whole genome shotgun (WGS) entry which is preliminary data.</text>
</comment>
<evidence type="ECO:0000259" key="1">
    <source>
        <dbReference type="PROSITE" id="PS50943"/>
    </source>
</evidence>
<accession>A0ABW5HB94</accession>
<evidence type="ECO:0000313" key="3">
    <source>
        <dbReference type="Proteomes" id="UP001597483"/>
    </source>
</evidence>
<dbReference type="SMART" id="SM00530">
    <property type="entry name" value="HTH_XRE"/>
    <property type="match status" value="1"/>
</dbReference>
<feature type="domain" description="HTH cro/C1-type" evidence="1">
    <location>
        <begin position="30"/>
        <end position="81"/>
    </location>
</feature>
<dbReference type="Gene3D" id="3.30.450.180">
    <property type="match status" value="1"/>
</dbReference>
<dbReference type="Pfam" id="PF17765">
    <property type="entry name" value="MLTR_LBD"/>
    <property type="match status" value="1"/>
</dbReference>
<proteinExistence type="predicted"/>
<dbReference type="SUPFAM" id="SSF47413">
    <property type="entry name" value="lambda repressor-like DNA-binding domains"/>
    <property type="match status" value="1"/>
</dbReference>
<dbReference type="EMBL" id="JBHUKS010000016">
    <property type="protein sequence ID" value="MFD2470438.1"/>
    <property type="molecule type" value="Genomic_DNA"/>
</dbReference>
<protein>
    <submittedName>
        <fullName evidence="2">Helix-turn-helix transcriptional regulator</fullName>
    </submittedName>
</protein>
<dbReference type="InterPro" id="IPR010982">
    <property type="entry name" value="Lambda_DNA-bd_dom_sf"/>
</dbReference>
<dbReference type="Proteomes" id="UP001597483">
    <property type="component" value="Unassembled WGS sequence"/>
</dbReference>
<dbReference type="PANTHER" id="PTHR35010">
    <property type="entry name" value="BLL4672 PROTEIN-RELATED"/>
    <property type="match status" value="1"/>
</dbReference>
<dbReference type="Gene3D" id="1.10.260.40">
    <property type="entry name" value="lambda repressor-like DNA-binding domains"/>
    <property type="match status" value="1"/>
</dbReference>